<dbReference type="KEGG" id="dan:6496483"/>
<comment type="similarity">
    <text evidence="5">Belongs to the BI1 family.</text>
</comment>
<feature type="transmembrane region" description="Helical" evidence="5">
    <location>
        <begin position="179"/>
        <end position="198"/>
    </location>
</feature>
<dbReference type="GO" id="GO:0016020">
    <property type="term" value="C:membrane"/>
    <property type="evidence" value="ECO:0007669"/>
    <property type="project" value="UniProtKB-SubCell"/>
</dbReference>
<dbReference type="PANTHER" id="PTHR23291">
    <property type="entry name" value="BAX INHIBITOR-RELATED"/>
    <property type="match status" value="1"/>
</dbReference>
<dbReference type="GeneID" id="6496483"/>
<evidence type="ECO:0000313" key="7">
    <source>
        <dbReference type="Proteomes" id="UP000007801"/>
    </source>
</evidence>
<dbReference type="InParanoid" id="B3MGB1"/>
<reference evidence="6 7" key="1">
    <citation type="journal article" date="2007" name="Nature">
        <title>Evolution of genes and genomes on the Drosophila phylogeny.</title>
        <authorList>
            <consortium name="Drosophila 12 Genomes Consortium"/>
            <person name="Clark A.G."/>
            <person name="Eisen M.B."/>
            <person name="Smith D.R."/>
            <person name="Bergman C.M."/>
            <person name="Oliver B."/>
            <person name="Markow T.A."/>
            <person name="Kaufman T.C."/>
            <person name="Kellis M."/>
            <person name="Gelbart W."/>
            <person name="Iyer V.N."/>
            <person name="Pollard D.A."/>
            <person name="Sackton T.B."/>
            <person name="Larracuente A.M."/>
            <person name="Singh N.D."/>
            <person name="Abad J.P."/>
            <person name="Abt D.N."/>
            <person name="Adryan B."/>
            <person name="Aguade M."/>
            <person name="Akashi H."/>
            <person name="Anderson W.W."/>
            <person name="Aquadro C.F."/>
            <person name="Ardell D.H."/>
            <person name="Arguello R."/>
            <person name="Artieri C.G."/>
            <person name="Barbash D.A."/>
            <person name="Barker D."/>
            <person name="Barsanti P."/>
            <person name="Batterham P."/>
            <person name="Batzoglou S."/>
            <person name="Begun D."/>
            <person name="Bhutkar A."/>
            <person name="Blanco E."/>
            <person name="Bosak S.A."/>
            <person name="Bradley R.K."/>
            <person name="Brand A.D."/>
            <person name="Brent M.R."/>
            <person name="Brooks A.N."/>
            <person name="Brown R.H."/>
            <person name="Butlin R.K."/>
            <person name="Caggese C."/>
            <person name="Calvi B.R."/>
            <person name="Bernardo de Carvalho A."/>
            <person name="Caspi A."/>
            <person name="Castrezana S."/>
            <person name="Celniker S.E."/>
            <person name="Chang J.L."/>
            <person name="Chapple C."/>
            <person name="Chatterji S."/>
            <person name="Chinwalla A."/>
            <person name="Civetta A."/>
            <person name="Clifton S.W."/>
            <person name="Comeron J.M."/>
            <person name="Costello J.C."/>
            <person name="Coyne J.A."/>
            <person name="Daub J."/>
            <person name="David R.G."/>
            <person name="Delcher A.L."/>
            <person name="Delehaunty K."/>
            <person name="Do C.B."/>
            <person name="Ebling H."/>
            <person name="Edwards K."/>
            <person name="Eickbush T."/>
            <person name="Evans J.D."/>
            <person name="Filipski A."/>
            <person name="Findeiss S."/>
            <person name="Freyhult E."/>
            <person name="Fulton L."/>
            <person name="Fulton R."/>
            <person name="Garcia A.C."/>
            <person name="Gardiner A."/>
            <person name="Garfield D.A."/>
            <person name="Garvin B.E."/>
            <person name="Gibson G."/>
            <person name="Gilbert D."/>
            <person name="Gnerre S."/>
            <person name="Godfrey J."/>
            <person name="Good R."/>
            <person name="Gotea V."/>
            <person name="Gravely B."/>
            <person name="Greenberg A.J."/>
            <person name="Griffiths-Jones S."/>
            <person name="Gross S."/>
            <person name="Guigo R."/>
            <person name="Gustafson E.A."/>
            <person name="Haerty W."/>
            <person name="Hahn M.W."/>
            <person name="Halligan D.L."/>
            <person name="Halpern A.L."/>
            <person name="Halter G.M."/>
            <person name="Han M.V."/>
            <person name="Heger A."/>
            <person name="Hillier L."/>
            <person name="Hinrichs A.S."/>
            <person name="Holmes I."/>
            <person name="Hoskins R.A."/>
            <person name="Hubisz M.J."/>
            <person name="Hultmark D."/>
            <person name="Huntley M.A."/>
            <person name="Jaffe D.B."/>
            <person name="Jagadeeshan S."/>
            <person name="Jeck W.R."/>
            <person name="Johnson J."/>
            <person name="Jones C.D."/>
            <person name="Jordan W.C."/>
            <person name="Karpen G.H."/>
            <person name="Kataoka E."/>
            <person name="Keightley P.D."/>
            <person name="Kheradpour P."/>
            <person name="Kirkness E.F."/>
            <person name="Koerich L.B."/>
            <person name="Kristiansen K."/>
            <person name="Kudrna D."/>
            <person name="Kulathinal R.J."/>
            <person name="Kumar S."/>
            <person name="Kwok R."/>
            <person name="Lander E."/>
            <person name="Langley C.H."/>
            <person name="Lapoint R."/>
            <person name="Lazzaro B.P."/>
            <person name="Lee S.J."/>
            <person name="Levesque L."/>
            <person name="Li R."/>
            <person name="Lin C.F."/>
            <person name="Lin M.F."/>
            <person name="Lindblad-Toh K."/>
            <person name="Llopart A."/>
            <person name="Long M."/>
            <person name="Low L."/>
            <person name="Lozovsky E."/>
            <person name="Lu J."/>
            <person name="Luo M."/>
            <person name="Machado C.A."/>
            <person name="Makalowski W."/>
            <person name="Marzo M."/>
            <person name="Matsuda M."/>
            <person name="Matzkin L."/>
            <person name="McAllister B."/>
            <person name="McBride C.S."/>
            <person name="McKernan B."/>
            <person name="McKernan K."/>
            <person name="Mendez-Lago M."/>
            <person name="Minx P."/>
            <person name="Mollenhauer M.U."/>
            <person name="Montooth K."/>
            <person name="Mount S.M."/>
            <person name="Mu X."/>
            <person name="Myers E."/>
            <person name="Negre B."/>
            <person name="Newfeld S."/>
            <person name="Nielsen R."/>
            <person name="Noor M.A."/>
            <person name="O'Grady P."/>
            <person name="Pachter L."/>
            <person name="Papaceit M."/>
            <person name="Parisi M.J."/>
            <person name="Parisi M."/>
            <person name="Parts L."/>
            <person name="Pedersen J.S."/>
            <person name="Pesole G."/>
            <person name="Phillippy A.M."/>
            <person name="Ponting C.P."/>
            <person name="Pop M."/>
            <person name="Porcelli D."/>
            <person name="Powell J.R."/>
            <person name="Prohaska S."/>
            <person name="Pruitt K."/>
            <person name="Puig M."/>
            <person name="Quesneville H."/>
            <person name="Ram K.R."/>
            <person name="Rand D."/>
            <person name="Rasmussen M.D."/>
            <person name="Reed L.K."/>
            <person name="Reenan R."/>
            <person name="Reily A."/>
            <person name="Remington K.A."/>
            <person name="Rieger T.T."/>
            <person name="Ritchie M.G."/>
            <person name="Robin C."/>
            <person name="Rogers Y.H."/>
            <person name="Rohde C."/>
            <person name="Rozas J."/>
            <person name="Rubenfield M.J."/>
            <person name="Ruiz A."/>
            <person name="Russo S."/>
            <person name="Salzberg S.L."/>
            <person name="Sanchez-Gracia A."/>
            <person name="Saranga D.J."/>
            <person name="Sato H."/>
            <person name="Schaeffer S.W."/>
            <person name="Schatz M.C."/>
            <person name="Schlenke T."/>
            <person name="Schwartz R."/>
            <person name="Segarra C."/>
            <person name="Singh R.S."/>
            <person name="Sirot L."/>
            <person name="Sirota M."/>
            <person name="Sisneros N.B."/>
            <person name="Smith C.D."/>
            <person name="Smith T.F."/>
            <person name="Spieth J."/>
            <person name="Stage D.E."/>
            <person name="Stark A."/>
            <person name="Stephan W."/>
            <person name="Strausberg R.L."/>
            <person name="Strempel S."/>
            <person name="Sturgill D."/>
            <person name="Sutton G."/>
            <person name="Sutton G.G."/>
            <person name="Tao W."/>
            <person name="Teichmann S."/>
            <person name="Tobari Y.N."/>
            <person name="Tomimura Y."/>
            <person name="Tsolas J.M."/>
            <person name="Valente V.L."/>
            <person name="Venter E."/>
            <person name="Venter J.C."/>
            <person name="Vicario S."/>
            <person name="Vieira F.G."/>
            <person name="Vilella A.J."/>
            <person name="Villasante A."/>
            <person name="Walenz B."/>
            <person name="Wang J."/>
            <person name="Wasserman M."/>
            <person name="Watts T."/>
            <person name="Wilson D."/>
            <person name="Wilson R.K."/>
            <person name="Wing R.A."/>
            <person name="Wolfner M.F."/>
            <person name="Wong A."/>
            <person name="Wong G.K."/>
            <person name="Wu C.I."/>
            <person name="Wu G."/>
            <person name="Yamamoto D."/>
            <person name="Yang H.P."/>
            <person name="Yang S.P."/>
            <person name="Yorke J.A."/>
            <person name="Yoshida K."/>
            <person name="Zdobnov E."/>
            <person name="Zhang P."/>
            <person name="Zhang Y."/>
            <person name="Zimin A.V."/>
            <person name="Baldwin J."/>
            <person name="Abdouelleil A."/>
            <person name="Abdulkadir J."/>
            <person name="Abebe A."/>
            <person name="Abera B."/>
            <person name="Abreu J."/>
            <person name="Acer S.C."/>
            <person name="Aftuck L."/>
            <person name="Alexander A."/>
            <person name="An P."/>
            <person name="Anderson E."/>
            <person name="Anderson S."/>
            <person name="Arachi H."/>
            <person name="Azer M."/>
            <person name="Bachantsang P."/>
            <person name="Barry A."/>
            <person name="Bayul T."/>
            <person name="Berlin A."/>
            <person name="Bessette D."/>
            <person name="Bloom T."/>
            <person name="Blye J."/>
            <person name="Boguslavskiy L."/>
            <person name="Bonnet C."/>
            <person name="Boukhgalter B."/>
            <person name="Bourzgui I."/>
            <person name="Brown A."/>
            <person name="Cahill P."/>
            <person name="Channer S."/>
            <person name="Cheshatsang Y."/>
            <person name="Chuda L."/>
            <person name="Citroen M."/>
            <person name="Collymore A."/>
            <person name="Cooke P."/>
            <person name="Costello M."/>
            <person name="D'Aco K."/>
            <person name="Daza R."/>
            <person name="De Haan G."/>
            <person name="DeGray S."/>
            <person name="DeMaso C."/>
            <person name="Dhargay N."/>
            <person name="Dooley K."/>
            <person name="Dooley E."/>
            <person name="Doricent M."/>
            <person name="Dorje P."/>
            <person name="Dorjee K."/>
            <person name="Dupes A."/>
            <person name="Elong R."/>
            <person name="Falk J."/>
            <person name="Farina A."/>
            <person name="Faro S."/>
            <person name="Ferguson D."/>
            <person name="Fisher S."/>
            <person name="Foley C.D."/>
            <person name="Franke A."/>
            <person name="Friedrich D."/>
            <person name="Gadbois L."/>
            <person name="Gearin G."/>
            <person name="Gearin C.R."/>
            <person name="Giannoukos G."/>
            <person name="Goode T."/>
            <person name="Graham J."/>
            <person name="Grandbois E."/>
            <person name="Grewal S."/>
            <person name="Gyaltsen K."/>
            <person name="Hafez N."/>
            <person name="Hagos B."/>
            <person name="Hall J."/>
            <person name="Henson C."/>
            <person name="Hollinger A."/>
            <person name="Honan T."/>
            <person name="Huard M.D."/>
            <person name="Hughes L."/>
            <person name="Hurhula B."/>
            <person name="Husby M.E."/>
            <person name="Kamat A."/>
            <person name="Kanga B."/>
            <person name="Kashin S."/>
            <person name="Khazanovich D."/>
            <person name="Kisner P."/>
            <person name="Lance K."/>
            <person name="Lara M."/>
            <person name="Lee W."/>
            <person name="Lennon N."/>
            <person name="Letendre F."/>
            <person name="LeVine R."/>
            <person name="Lipovsky A."/>
            <person name="Liu X."/>
            <person name="Liu J."/>
            <person name="Liu S."/>
            <person name="Lokyitsang T."/>
            <person name="Lokyitsang Y."/>
            <person name="Lubonja R."/>
            <person name="Lui A."/>
            <person name="MacDonald P."/>
            <person name="Magnisalis V."/>
            <person name="Maru K."/>
            <person name="Matthews C."/>
            <person name="McCusker W."/>
            <person name="McDonough S."/>
            <person name="Mehta T."/>
            <person name="Meldrim J."/>
            <person name="Meneus L."/>
            <person name="Mihai O."/>
            <person name="Mihalev A."/>
            <person name="Mihova T."/>
            <person name="Mittelman R."/>
            <person name="Mlenga V."/>
            <person name="Montmayeur A."/>
            <person name="Mulrain L."/>
            <person name="Navidi A."/>
            <person name="Naylor J."/>
            <person name="Negash T."/>
            <person name="Nguyen T."/>
            <person name="Nguyen N."/>
            <person name="Nicol R."/>
            <person name="Norbu C."/>
            <person name="Norbu N."/>
            <person name="Novod N."/>
            <person name="O'Neill B."/>
            <person name="Osman S."/>
            <person name="Markiewicz E."/>
            <person name="Oyono O.L."/>
            <person name="Patti C."/>
            <person name="Phunkhang P."/>
            <person name="Pierre F."/>
            <person name="Priest M."/>
            <person name="Raghuraman S."/>
            <person name="Rege F."/>
            <person name="Reyes R."/>
            <person name="Rise C."/>
            <person name="Rogov P."/>
            <person name="Ross K."/>
            <person name="Ryan E."/>
            <person name="Settipalli S."/>
            <person name="Shea T."/>
            <person name="Sherpa N."/>
            <person name="Shi L."/>
            <person name="Shih D."/>
            <person name="Sparrow T."/>
            <person name="Spaulding J."/>
            <person name="Stalker J."/>
            <person name="Stange-Thomann N."/>
            <person name="Stavropoulos S."/>
            <person name="Stone C."/>
            <person name="Strader C."/>
            <person name="Tesfaye S."/>
            <person name="Thomson T."/>
            <person name="Thoulutsang Y."/>
            <person name="Thoulutsang D."/>
            <person name="Topham K."/>
            <person name="Topping I."/>
            <person name="Tsamla T."/>
            <person name="Vassiliev H."/>
            <person name="Vo A."/>
            <person name="Wangchuk T."/>
            <person name="Wangdi T."/>
            <person name="Weiand M."/>
            <person name="Wilkinson J."/>
            <person name="Wilson A."/>
            <person name="Yadav S."/>
            <person name="Young G."/>
            <person name="Yu Q."/>
            <person name="Zembek L."/>
            <person name="Zhong D."/>
            <person name="Zimmer A."/>
            <person name="Zwirko Z."/>
            <person name="Jaffe D.B."/>
            <person name="Alvarez P."/>
            <person name="Brockman W."/>
            <person name="Butler J."/>
            <person name="Chin C."/>
            <person name="Gnerre S."/>
            <person name="Grabherr M."/>
            <person name="Kleber M."/>
            <person name="Mauceli E."/>
            <person name="MacCallum I."/>
        </authorList>
    </citation>
    <scope>NUCLEOTIDE SEQUENCE [LARGE SCALE GENOMIC DNA]</scope>
    <source>
        <strain evidence="7">Tucson 14024-0371.13</strain>
    </source>
</reference>
<feature type="transmembrane region" description="Helical" evidence="5">
    <location>
        <begin position="210"/>
        <end position="229"/>
    </location>
</feature>
<evidence type="ECO:0000256" key="1">
    <source>
        <dbReference type="ARBA" id="ARBA00004141"/>
    </source>
</evidence>
<evidence type="ECO:0000256" key="2">
    <source>
        <dbReference type="ARBA" id="ARBA00022692"/>
    </source>
</evidence>
<dbReference type="eggNOG" id="KOG2322">
    <property type="taxonomic scope" value="Eukaryota"/>
</dbReference>
<comment type="subcellular location">
    <subcellularLocation>
        <location evidence="1">Membrane</location>
        <topology evidence="1">Multi-pass membrane protein</topology>
    </subcellularLocation>
</comment>
<dbReference type="InterPro" id="IPR006214">
    <property type="entry name" value="Bax_inhibitor_1-related"/>
</dbReference>
<evidence type="ECO:0000256" key="3">
    <source>
        <dbReference type="ARBA" id="ARBA00022989"/>
    </source>
</evidence>
<name>B3MGB1_DROAN</name>
<feature type="transmembrane region" description="Helical" evidence="5">
    <location>
        <begin position="235"/>
        <end position="258"/>
    </location>
</feature>
<protein>
    <submittedName>
        <fullName evidence="6">Uncharacterized protein</fullName>
    </submittedName>
</protein>
<dbReference type="PANTHER" id="PTHR23291:SF47">
    <property type="entry name" value="TRANSMEMBRANE BAX INHIBITOR MOTIF CONTAINING 7"/>
    <property type="match status" value="1"/>
</dbReference>
<proteinExistence type="inferred from homology"/>
<dbReference type="Proteomes" id="UP000007801">
    <property type="component" value="Unassembled WGS sequence"/>
</dbReference>
<feature type="transmembrane region" description="Helical" evidence="5">
    <location>
        <begin position="270"/>
        <end position="292"/>
    </location>
</feature>
<feature type="transmembrane region" description="Helical" evidence="5">
    <location>
        <begin position="90"/>
        <end position="112"/>
    </location>
</feature>
<dbReference type="FunCoup" id="B3MGB1">
    <property type="interactions" value="70"/>
</dbReference>
<dbReference type="HOGENOM" id="CLU_058671_3_1_1"/>
<dbReference type="STRING" id="7217.B3MGB1"/>
<dbReference type="CDD" id="cd10428">
    <property type="entry name" value="LFG_like"/>
    <property type="match status" value="1"/>
</dbReference>
<feature type="transmembrane region" description="Helical" evidence="5">
    <location>
        <begin position="154"/>
        <end position="173"/>
    </location>
</feature>
<organism evidence="6 7">
    <name type="scientific">Drosophila ananassae</name>
    <name type="common">Fruit fly</name>
    <dbReference type="NCBI Taxonomy" id="7217"/>
    <lineage>
        <taxon>Eukaryota</taxon>
        <taxon>Metazoa</taxon>
        <taxon>Ecdysozoa</taxon>
        <taxon>Arthropoda</taxon>
        <taxon>Hexapoda</taxon>
        <taxon>Insecta</taxon>
        <taxon>Pterygota</taxon>
        <taxon>Neoptera</taxon>
        <taxon>Endopterygota</taxon>
        <taxon>Diptera</taxon>
        <taxon>Brachycera</taxon>
        <taxon>Muscomorpha</taxon>
        <taxon>Ephydroidea</taxon>
        <taxon>Drosophilidae</taxon>
        <taxon>Drosophila</taxon>
        <taxon>Sophophora</taxon>
    </lineage>
</organism>
<keyword evidence="4 5" id="KW-0472">Membrane</keyword>
<sequence>MASIGKKNEHIEIASDLAVPVNNGERFPPIPLPPPENLTNTMATSAAAGGEQGGRAPLLENGVSETDHTFADKSLVFNDQTIRKGFIRKVFGIVLVQLLFTCGIMAFFVFHRPTKKFVQNHPEIMLVAAIINIIVLIMISCFEMFRRRHPVNLICLSIYTFTMAVLLGVASSFMDANVVLAGVGITALLVTVLALYAIQTKYDYTAAGGVIITIVVGFIVIASMEIWIPSLVTNLPIACLMAIFSCFFLIYDLQLIIGGNHMYSFDPEEYVFAALTLYVDIVRILIYVLRILQRLN</sequence>
<accession>B3MGB1</accession>
<evidence type="ECO:0000313" key="6">
    <source>
        <dbReference type="EMBL" id="EDV37814.2"/>
    </source>
</evidence>
<dbReference type="SMR" id="B3MGB1"/>
<keyword evidence="3 5" id="KW-1133">Transmembrane helix</keyword>
<dbReference type="Pfam" id="PF01027">
    <property type="entry name" value="Bax1-I"/>
    <property type="match status" value="1"/>
</dbReference>
<evidence type="ECO:0000256" key="5">
    <source>
        <dbReference type="RuleBase" id="RU004379"/>
    </source>
</evidence>
<keyword evidence="7" id="KW-1185">Reference proteome</keyword>
<dbReference type="AlphaFoldDB" id="B3MGB1"/>
<feature type="transmembrane region" description="Helical" evidence="5">
    <location>
        <begin position="124"/>
        <end position="142"/>
    </location>
</feature>
<dbReference type="OrthoDB" id="7933078at2759"/>
<evidence type="ECO:0000256" key="4">
    <source>
        <dbReference type="ARBA" id="ARBA00023136"/>
    </source>
</evidence>
<keyword evidence="2 5" id="KW-0812">Transmembrane</keyword>
<dbReference type="EMBL" id="CH902619">
    <property type="protein sequence ID" value="EDV37814.2"/>
    <property type="molecule type" value="Genomic_DNA"/>
</dbReference>
<gene>
    <name evidence="6" type="primary">Dana\GF13645</name>
    <name evidence="6" type="synonym">dana_GLEANR_13652</name>
    <name evidence="6" type="ORF">GF13645</name>
</gene>